<comment type="caution">
    <text evidence="1">The sequence shown here is derived from an EMBL/GenBank/DDBJ whole genome shotgun (WGS) entry which is preliminary data.</text>
</comment>
<dbReference type="OrthoDB" id="1436790at2759"/>
<keyword evidence="2" id="KW-1185">Reference proteome</keyword>
<proteinExistence type="predicted"/>
<gene>
    <name evidence="1" type="ORF">Lalb_Chr01g0019201</name>
</gene>
<name>A0A6A4RAA6_LUPAL</name>
<protein>
    <submittedName>
        <fullName evidence="1">Uncharacterized protein</fullName>
    </submittedName>
</protein>
<dbReference type="EMBL" id="WOCE01000001">
    <property type="protein sequence ID" value="KAE9621856.1"/>
    <property type="molecule type" value="Genomic_DNA"/>
</dbReference>
<evidence type="ECO:0000313" key="2">
    <source>
        <dbReference type="Proteomes" id="UP000447434"/>
    </source>
</evidence>
<sequence length="72" mass="8328">MSHVSWFICIEKEALIEINQLEKDNVQFSYSIWKSKAPLKVITFASRLFIDRIPTKIVLSRRGVTFSNGVNL</sequence>
<accession>A0A6A4RAA6</accession>
<dbReference type="AlphaFoldDB" id="A0A6A4RAA6"/>
<reference evidence="2" key="1">
    <citation type="journal article" date="2020" name="Nat. Commun.">
        <title>Genome sequence of the cluster root forming white lupin.</title>
        <authorList>
            <person name="Hufnagel B."/>
            <person name="Marques A."/>
            <person name="Soriano A."/>
            <person name="Marques L."/>
            <person name="Divol F."/>
            <person name="Doumas P."/>
            <person name="Sallet E."/>
            <person name="Mancinotti D."/>
            <person name="Carrere S."/>
            <person name="Marande W."/>
            <person name="Arribat S."/>
            <person name="Keller J."/>
            <person name="Huneau C."/>
            <person name="Blein T."/>
            <person name="Aime D."/>
            <person name="Laguerre M."/>
            <person name="Taylor J."/>
            <person name="Schubert V."/>
            <person name="Nelson M."/>
            <person name="Geu-Flores F."/>
            <person name="Crespi M."/>
            <person name="Gallardo-Guerrero K."/>
            <person name="Delaux P.-M."/>
            <person name="Salse J."/>
            <person name="Berges H."/>
            <person name="Guyot R."/>
            <person name="Gouzy J."/>
            <person name="Peret B."/>
        </authorList>
    </citation>
    <scope>NUCLEOTIDE SEQUENCE [LARGE SCALE GENOMIC DNA]</scope>
    <source>
        <strain evidence="2">cv. Amiga</strain>
    </source>
</reference>
<organism evidence="1 2">
    <name type="scientific">Lupinus albus</name>
    <name type="common">White lupine</name>
    <name type="synonym">Lupinus termis</name>
    <dbReference type="NCBI Taxonomy" id="3870"/>
    <lineage>
        <taxon>Eukaryota</taxon>
        <taxon>Viridiplantae</taxon>
        <taxon>Streptophyta</taxon>
        <taxon>Embryophyta</taxon>
        <taxon>Tracheophyta</taxon>
        <taxon>Spermatophyta</taxon>
        <taxon>Magnoliopsida</taxon>
        <taxon>eudicotyledons</taxon>
        <taxon>Gunneridae</taxon>
        <taxon>Pentapetalae</taxon>
        <taxon>rosids</taxon>
        <taxon>fabids</taxon>
        <taxon>Fabales</taxon>
        <taxon>Fabaceae</taxon>
        <taxon>Papilionoideae</taxon>
        <taxon>50 kb inversion clade</taxon>
        <taxon>genistoids sensu lato</taxon>
        <taxon>core genistoids</taxon>
        <taxon>Genisteae</taxon>
        <taxon>Lupinus</taxon>
    </lineage>
</organism>
<evidence type="ECO:0000313" key="1">
    <source>
        <dbReference type="EMBL" id="KAE9621856.1"/>
    </source>
</evidence>
<dbReference type="Proteomes" id="UP000447434">
    <property type="component" value="Chromosome 1"/>
</dbReference>